<feature type="compositionally biased region" description="Polar residues" evidence="1">
    <location>
        <begin position="31"/>
        <end position="48"/>
    </location>
</feature>
<sequence length="432" mass="43446">MPQPDHPDLPSAPEVPPPSQGRDQDQPEVPPSSQDQDQWSAREWQSATHDTDDTVLPPRDGGTIEVDPHDLHAVREPPSAGGTRAFETVGEPEGGGQGGGEDAERTQVFGEWGRPDAGEQPSYTVPGSTPSYPGWSAAEEPRQADSPSPPTPSRYDPPTPSGESPPYEGSHAAPAAQGGEDTPDSSVPGVSPSSPYGGAPGTGSTPYGGEQGGSHRASQESTYGDPQAGGPYGGSQPGGSPYGGPQSGPQPGASPYGGAQSGPQQGTGPYGPASQGGAYGGGAHAADAPGGQPSHEIPSPYGPAAGGAVYTPPPGGAQRYQGGPDWRPAQAGSGLATTSLVLGIASLFLLFVCFTGVLTAIVGLVLGLVAVSKGASKGRAWTGVALSALTLILAVGAAVWISNYFAECSGLPPRLSEACVESKIPWMDRGPN</sequence>
<keyword evidence="2" id="KW-0812">Transmembrane</keyword>
<accession>A0A7W5VEG1</accession>
<feature type="transmembrane region" description="Helical" evidence="2">
    <location>
        <begin position="383"/>
        <end position="406"/>
    </location>
</feature>
<evidence type="ECO:0008006" key="5">
    <source>
        <dbReference type="Google" id="ProtNLM"/>
    </source>
</evidence>
<organism evidence="3 4">
    <name type="scientific">Nonomuraea dietziae</name>
    <dbReference type="NCBI Taxonomy" id="65515"/>
    <lineage>
        <taxon>Bacteria</taxon>
        <taxon>Bacillati</taxon>
        <taxon>Actinomycetota</taxon>
        <taxon>Actinomycetes</taxon>
        <taxon>Streptosporangiales</taxon>
        <taxon>Streptosporangiaceae</taxon>
        <taxon>Nonomuraea</taxon>
    </lineage>
</organism>
<dbReference type="AlphaFoldDB" id="A0A7W5VEG1"/>
<feature type="transmembrane region" description="Helical" evidence="2">
    <location>
        <begin position="340"/>
        <end position="371"/>
    </location>
</feature>
<comment type="caution">
    <text evidence="3">The sequence shown here is derived from an EMBL/GenBank/DDBJ whole genome shotgun (WGS) entry which is preliminary data.</text>
</comment>
<feature type="compositionally biased region" description="Basic and acidic residues" evidence="1">
    <location>
        <begin position="66"/>
        <end position="75"/>
    </location>
</feature>
<proteinExistence type="predicted"/>
<feature type="compositionally biased region" description="Low complexity" evidence="1">
    <location>
        <begin position="247"/>
        <end position="258"/>
    </location>
</feature>
<dbReference type="Proteomes" id="UP000579945">
    <property type="component" value="Unassembled WGS sequence"/>
</dbReference>
<evidence type="ECO:0000256" key="2">
    <source>
        <dbReference type="SAM" id="Phobius"/>
    </source>
</evidence>
<feature type="region of interest" description="Disordered" evidence="1">
    <location>
        <begin position="1"/>
        <end position="325"/>
    </location>
</feature>
<dbReference type="RefSeq" id="WP_344830921.1">
    <property type="nucleotide sequence ID" value="NZ_BAAAXX010000019.1"/>
</dbReference>
<keyword evidence="2" id="KW-0472">Membrane</keyword>
<keyword evidence="2" id="KW-1133">Transmembrane helix</keyword>
<dbReference type="EMBL" id="JACIBV010000001">
    <property type="protein sequence ID" value="MBB3730129.1"/>
    <property type="molecule type" value="Genomic_DNA"/>
</dbReference>
<feature type="compositionally biased region" description="Pro residues" evidence="1">
    <location>
        <begin position="147"/>
        <end position="160"/>
    </location>
</feature>
<evidence type="ECO:0000313" key="3">
    <source>
        <dbReference type="EMBL" id="MBB3730129.1"/>
    </source>
</evidence>
<protein>
    <recommendedName>
        <fullName evidence="5">DUF4190 domain-containing protein</fullName>
    </recommendedName>
</protein>
<name>A0A7W5VEG1_9ACTN</name>
<gene>
    <name evidence="3" type="ORF">FHR33_005989</name>
</gene>
<reference evidence="3 4" key="1">
    <citation type="submission" date="2020-08" db="EMBL/GenBank/DDBJ databases">
        <title>Sequencing the genomes of 1000 actinobacteria strains.</title>
        <authorList>
            <person name="Klenk H.-P."/>
        </authorList>
    </citation>
    <scope>NUCLEOTIDE SEQUENCE [LARGE SCALE GENOMIC DNA]</scope>
    <source>
        <strain evidence="3 4">DSM 44320</strain>
    </source>
</reference>
<feature type="compositionally biased region" description="Gly residues" evidence="1">
    <location>
        <begin position="230"/>
        <end position="246"/>
    </location>
</feature>
<feature type="compositionally biased region" description="Low complexity" evidence="1">
    <location>
        <begin position="284"/>
        <end position="293"/>
    </location>
</feature>
<evidence type="ECO:0000256" key="1">
    <source>
        <dbReference type="SAM" id="MobiDB-lite"/>
    </source>
</evidence>
<evidence type="ECO:0000313" key="4">
    <source>
        <dbReference type="Proteomes" id="UP000579945"/>
    </source>
</evidence>
<feature type="compositionally biased region" description="Polar residues" evidence="1">
    <location>
        <begin position="121"/>
        <end position="131"/>
    </location>
</feature>
<feature type="compositionally biased region" description="Low complexity" evidence="1">
    <location>
        <begin position="184"/>
        <end position="208"/>
    </location>
</feature>
<keyword evidence="4" id="KW-1185">Reference proteome</keyword>